<gene>
    <name evidence="2" type="ORF">H9871_00185</name>
</gene>
<dbReference type="EMBL" id="DXGD01000008">
    <property type="protein sequence ID" value="HIW98540.1"/>
    <property type="molecule type" value="Genomic_DNA"/>
</dbReference>
<dbReference type="Gene3D" id="3.40.50.1110">
    <property type="entry name" value="SGNH hydrolase"/>
    <property type="match status" value="1"/>
</dbReference>
<protein>
    <submittedName>
        <fullName evidence="2">Lysophospholipase</fullName>
    </submittedName>
</protein>
<reference evidence="2" key="1">
    <citation type="journal article" date="2021" name="PeerJ">
        <title>Extensive microbial diversity within the chicken gut microbiome revealed by metagenomics and culture.</title>
        <authorList>
            <person name="Gilroy R."/>
            <person name="Ravi A."/>
            <person name="Getino M."/>
            <person name="Pursley I."/>
            <person name="Horton D.L."/>
            <person name="Alikhan N.F."/>
            <person name="Baker D."/>
            <person name="Gharbi K."/>
            <person name="Hall N."/>
            <person name="Watson M."/>
            <person name="Adriaenssens E.M."/>
            <person name="Foster-Nyarko E."/>
            <person name="Jarju S."/>
            <person name="Secka A."/>
            <person name="Antonio M."/>
            <person name="Oren A."/>
            <person name="Chaudhuri R.R."/>
            <person name="La Ragione R."/>
            <person name="Hildebrand F."/>
            <person name="Pallen M.J."/>
        </authorList>
    </citation>
    <scope>NUCLEOTIDE SEQUENCE</scope>
    <source>
        <strain evidence="2">ChiHejej3B27-3195</strain>
    </source>
</reference>
<name>A0A9D1S0D0_9MICC</name>
<dbReference type="Pfam" id="PF13472">
    <property type="entry name" value="Lipase_GDSL_2"/>
    <property type="match status" value="1"/>
</dbReference>
<comment type="caution">
    <text evidence="2">The sequence shown here is derived from an EMBL/GenBank/DDBJ whole genome shotgun (WGS) entry which is preliminary data.</text>
</comment>
<dbReference type="InterPro" id="IPR013830">
    <property type="entry name" value="SGNH_hydro"/>
</dbReference>
<evidence type="ECO:0000313" key="2">
    <source>
        <dbReference type="EMBL" id="HIW98540.1"/>
    </source>
</evidence>
<organism evidence="2 3">
    <name type="scientific">Candidatus Nesterenkonia stercoripullorum</name>
    <dbReference type="NCBI Taxonomy" id="2838701"/>
    <lineage>
        <taxon>Bacteria</taxon>
        <taxon>Bacillati</taxon>
        <taxon>Actinomycetota</taxon>
        <taxon>Actinomycetes</taxon>
        <taxon>Micrococcales</taxon>
        <taxon>Micrococcaceae</taxon>
        <taxon>Nesterenkonia</taxon>
    </lineage>
</organism>
<accession>A0A9D1S0D0</accession>
<sequence>MERNIRIVALGNELLAGVGDSRALGWFGRVMSKTHDDRHRLQHYVLAMPGEGTEALSHRWRQEAMPRFSQETENYLVLGLNDSDGENTGSSARSRLNLANVLDRATQENIKTFVVGPLPGLDAERNQRVSELNAAYQDVATRRSHYYVDTCTPLIQHSQWRADLAANDGVPGQAGYGLIAWLVLHRGWYDWLGMEEPLA</sequence>
<evidence type="ECO:0000313" key="3">
    <source>
        <dbReference type="Proteomes" id="UP000824151"/>
    </source>
</evidence>
<feature type="domain" description="SGNH hydrolase-type esterase" evidence="1">
    <location>
        <begin position="9"/>
        <end position="176"/>
    </location>
</feature>
<dbReference type="AlphaFoldDB" id="A0A9D1S0D0"/>
<reference evidence="2" key="2">
    <citation type="submission" date="2021-04" db="EMBL/GenBank/DDBJ databases">
        <authorList>
            <person name="Gilroy R."/>
        </authorList>
    </citation>
    <scope>NUCLEOTIDE SEQUENCE</scope>
    <source>
        <strain evidence="2">ChiHejej3B27-3195</strain>
    </source>
</reference>
<evidence type="ECO:0000259" key="1">
    <source>
        <dbReference type="Pfam" id="PF13472"/>
    </source>
</evidence>
<dbReference type="InterPro" id="IPR036514">
    <property type="entry name" value="SGNH_hydro_sf"/>
</dbReference>
<proteinExistence type="predicted"/>
<dbReference type="Proteomes" id="UP000824151">
    <property type="component" value="Unassembled WGS sequence"/>
</dbReference>
<dbReference type="SUPFAM" id="SSF52266">
    <property type="entry name" value="SGNH hydrolase"/>
    <property type="match status" value="1"/>
</dbReference>